<protein>
    <submittedName>
        <fullName evidence="1">Uncharacterized protein</fullName>
    </submittedName>
</protein>
<dbReference type="Proteomes" id="UP001203297">
    <property type="component" value="Unassembled WGS sequence"/>
</dbReference>
<dbReference type="AlphaFoldDB" id="A0AAD4LXB7"/>
<evidence type="ECO:0000313" key="2">
    <source>
        <dbReference type="Proteomes" id="UP001203297"/>
    </source>
</evidence>
<dbReference type="EMBL" id="WTXG01000098">
    <property type="protein sequence ID" value="KAI0293311.1"/>
    <property type="molecule type" value="Genomic_DNA"/>
</dbReference>
<keyword evidence="2" id="KW-1185">Reference proteome</keyword>
<organism evidence="1 2">
    <name type="scientific">Multifurca ochricompacta</name>
    <dbReference type="NCBI Taxonomy" id="376703"/>
    <lineage>
        <taxon>Eukaryota</taxon>
        <taxon>Fungi</taxon>
        <taxon>Dikarya</taxon>
        <taxon>Basidiomycota</taxon>
        <taxon>Agaricomycotina</taxon>
        <taxon>Agaricomycetes</taxon>
        <taxon>Russulales</taxon>
        <taxon>Russulaceae</taxon>
        <taxon>Multifurca</taxon>
    </lineage>
</organism>
<accession>A0AAD4LXB7</accession>
<gene>
    <name evidence="1" type="ORF">B0F90DRAFT_1404398</name>
</gene>
<reference evidence="1" key="1">
    <citation type="journal article" date="2022" name="New Phytol.">
        <title>Evolutionary transition to the ectomycorrhizal habit in the genomes of a hyperdiverse lineage of mushroom-forming fungi.</title>
        <authorList>
            <person name="Looney B."/>
            <person name="Miyauchi S."/>
            <person name="Morin E."/>
            <person name="Drula E."/>
            <person name="Courty P.E."/>
            <person name="Kohler A."/>
            <person name="Kuo A."/>
            <person name="LaButti K."/>
            <person name="Pangilinan J."/>
            <person name="Lipzen A."/>
            <person name="Riley R."/>
            <person name="Andreopoulos W."/>
            <person name="He G."/>
            <person name="Johnson J."/>
            <person name="Nolan M."/>
            <person name="Tritt A."/>
            <person name="Barry K.W."/>
            <person name="Grigoriev I.V."/>
            <person name="Nagy L.G."/>
            <person name="Hibbett D."/>
            <person name="Henrissat B."/>
            <person name="Matheny P.B."/>
            <person name="Labbe J."/>
            <person name="Martin F.M."/>
        </authorList>
    </citation>
    <scope>NUCLEOTIDE SEQUENCE</scope>
    <source>
        <strain evidence="1">BPL690</strain>
    </source>
</reference>
<proteinExistence type="predicted"/>
<comment type="caution">
    <text evidence="1">The sequence shown here is derived from an EMBL/GenBank/DDBJ whole genome shotgun (WGS) entry which is preliminary data.</text>
</comment>
<evidence type="ECO:0000313" key="1">
    <source>
        <dbReference type="EMBL" id="KAI0293311.1"/>
    </source>
</evidence>
<sequence>MSGEFRPMDIFPRRRWPIACPGCPNSITFGLNSNPRHLIPGTSEYLEDLVARIHAPLLKRLHILFIDKLAFNIPQLSQFICLMEKVKTRDYLSFDIRITNNGYSMGVGSGDKNKILWFSLSMPSLPIARQLPCITRICDQLSPLRSHLQELVISGCQRRRWQDIPEWPDLLRLFPTVYKLTVSAEMWPHVAAVQEVVNEDSEMGILPSLTEFRIFNSGKFTTYPVERFVTAGRNLNPP</sequence>
<name>A0AAD4LXB7_9AGAM</name>